<keyword evidence="5 9" id="KW-1133">Transmembrane helix</keyword>
<evidence type="ECO:0000256" key="9">
    <source>
        <dbReference type="SAM" id="Phobius"/>
    </source>
</evidence>
<evidence type="ECO:0000256" key="1">
    <source>
        <dbReference type="ARBA" id="ARBA00004141"/>
    </source>
</evidence>
<gene>
    <name evidence="10" type="ORF">M0811_06911</name>
</gene>
<dbReference type="PIRSF" id="PIRSF010045">
    <property type="entry name" value="DUF850_TM_euk"/>
    <property type="match status" value="1"/>
</dbReference>
<keyword evidence="6 9" id="KW-0472">Membrane</keyword>
<dbReference type="GO" id="GO:0072546">
    <property type="term" value="C:EMC complex"/>
    <property type="evidence" value="ECO:0007669"/>
    <property type="project" value="TreeGrafter"/>
</dbReference>
<evidence type="ECO:0000256" key="3">
    <source>
        <dbReference type="ARBA" id="ARBA00020822"/>
    </source>
</evidence>
<name>A0A9Q0RET6_ANAIG</name>
<sequence>MKLDPQIKNWVLFPLVYVIFLVGILKNYILKLFETDPKKETKVKEIKKYAQKEQKKLNENYQKRTNNFTEQKNNAQTNKQETIREMQAIQRSTRLRLNGNLISKESYEMRKYYLTEPQKGILSNRSAQKAVNPLFDPTSLMPGLKSNLSNILPQFILMTWVNFFFEGFIVVKFPFPLSDNLKKMFQYGINLKYLNASYVSSLSWYFLVFFGLRGVVDMISVWLDKKTVYSYFAPIAKIRKMPTSTPMMPPPVSLSGVRDPTNFLIAEKENLQLYSHKFSVADSELEILGLKTAILDEKEKKKDK</sequence>
<evidence type="ECO:0000256" key="5">
    <source>
        <dbReference type="ARBA" id="ARBA00022989"/>
    </source>
</evidence>
<comment type="similarity">
    <text evidence="2 7">Belongs to the EMC3 family.</text>
</comment>
<keyword evidence="4 9" id="KW-0812">Transmembrane</keyword>
<evidence type="ECO:0000313" key="10">
    <source>
        <dbReference type="EMBL" id="KAJ5076049.1"/>
    </source>
</evidence>
<dbReference type="Proteomes" id="UP001149090">
    <property type="component" value="Unassembled WGS sequence"/>
</dbReference>
<reference evidence="10" key="1">
    <citation type="submission" date="2022-10" db="EMBL/GenBank/DDBJ databases">
        <title>Novel sulphate-reducing endosymbionts in the free-living metamonad Anaeramoeba.</title>
        <authorList>
            <person name="Jerlstrom-Hultqvist J."/>
            <person name="Cepicka I."/>
            <person name="Gallot-Lavallee L."/>
            <person name="Salas-Leiva D."/>
            <person name="Curtis B.A."/>
            <person name="Zahonova K."/>
            <person name="Pipaliya S."/>
            <person name="Dacks J."/>
            <person name="Roger A.J."/>
        </authorList>
    </citation>
    <scope>NUCLEOTIDE SEQUENCE</scope>
    <source>
        <strain evidence="10">BMAN</strain>
    </source>
</reference>
<keyword evidence="8" id="KW-0175">Coiled coil</keyword>
<dbReference type="Pfam" id="PF01956">
    <property type="entry name" value="EMC3_TMCO1"/>
    <property type="match status" value="1"/>
</dbReference>
<dbReference type="SMART" id="SM01415">
    <property type="entry name" value="DUF106"/>
    <property type="match status" value="1"/>
</dbReference>
<feature type="transmembrane region" description="Helical" evidence="9">
    <location>
        <begin position="12"/>
        <end position="30"/>
    </location>
</feature>
<accession>A0A9Q0RET6</accession>
<dbReference type="PANTHER" id="PTHR13116:SF5">
    <property type="entry name" value="ER MEMBRANE PROTEIN COMPLEX SUBUNIT 3"/>
    <property type="match status" value="1"/>
</dbReference>
<protein>
    <recommendedName>
        <fullName evidence="3 7">ER membrane protein complex subunit 3</fullName>
    </recommendedName>
</protein>
<dbReference type="InterPro" id="IPR008568">
    <property type="entry name" value="EMC3"/>
</dbReference>
<evidence type="ECO:0000256" key="6">
    <source>
        <dbReference type="ARBA" id="ARBA00023136"/>
    </source>
</evidence>
<comment type="caution">
    <text evidence="10">The sequence shown here is derived from an EMBL/GenBank/DDBJ whole genome shotgun (WGS) entry which is preliminary data.</text>
</comment>
<evidence type="ECO:0000256" key="8">
    <source>
        <dbReference type="SAM" id="Coils"/>
    </source>
</evidence>
<dbReference type="GO" id="GO:0034975">
    <property type="term" value="P:protein folding in endoplasmic reticulum"/>
    <property type="evidence" value="ECO:0007669"/>
    <property type="project" value="TreeGrafter"/>
</dbReference>
<evidence type="ECO:0000313" key="11">
    <source>
        <dbReference type="Proteomes" id="UP001149090"/>
    </source>
</evidence>
<proteinExistence type="inferred from homology"/>
<organism evidence="10 11">
    <name type="scientific">Anaeramoeba ignava</name>
    <name type="common">Anaerobic marine amoeba</name>
    <dbReference type="NCBI Taxonomy" id="1746090"/>
    <lineage>
        <taxon>Eukaryota</taxon>
        <taxon>Metamonada</taxon>
        <taxon>Anaeramoebidae</taxon>
        <taxon>Anaeramoeba</taxon>
    </lineage>
</organism>
<dbReference type="AlphaFoldDB" id="A0A9Q0RET6"/>
<comment type="subcellular location">
    <subcellularLocation>
        <location evidence="1">Membrane</location>
        <topology evidence="1">Multi-pass membrane protein</topology>
    </subcellularLocation>
</comment>
<dbReference type="PANTHER" id="PTHR13116">
    <property type="entry name" value="ER MEMBRANE PROTEIN COMPLEX SUBUNIT 3"/>
    <property type="match status" value="1"/>
</dbReference>
<feature type="transmembrane region" description="Helical" evidence="9">
    <location>
        <begin position="195"/>
        <end position="216"/>
    </location>
</feature>
<evidence type="ECO:0000256" key="7">
    <source>
        <dbReference type="PIRNR" id="PIRNR010045"/>
    </source>
</evidence>
<evidence type="ECO:0000256" key="2">
    <source>
        <dbReference type="ARBA" id="ARBA00005376"/>
    </source>
</evidence>
<dbReference type="OMA" id="KDMDPRW"/>
<evidence type="ECO:0000256" key="4">
    <source>
        <dbReference type="ARBA" id="ARBA00022692"/>
    </source>
</evidence>
<feature type="transmembrane region" description="Helical" evidence="9">
    <location>
        <begin position="155"/>
        <end position="175"/>
    </location>
</feature>
<dbReference type="OrthoDB" id="6745403at2759"/>
<dbReference type="InterPro" id="IPR002809">
    <property type="entry name" value="EMC3/TMCO1"/>
</dbReference>
<feature type="coiled-coil region" evidence="8">
    <location>
        <begin position="58"/>
        <end position="92"/>
    </location>
</feature>
<dbReference type="EMBL" id="JAPDFW010000063">
    <property type="protein sequence ID" value="KAJ5076049.1"/>
    <property type="molecule type" value="Genomic_DNA"/>
</dbReference>
<keyword evidence="11" id="KW-1185">Reference proteome</keyword>